<keyword evidence="2" id="KW-1185">Reference proteome</keyword>
<dbReference type="AlphaFoldDB" id="A0A7T8H294"/>
<proteinExistence type="predicted"/>
<dbReference type="EMBL" id="CP045900">
    <property type="protein sequence ID" value="QQP42170.1"/>
    <property type="molecule type" value="Genomic_DNA"/>
</dbReference>
<name>A0A7T8H294_CALRO</name>
<reference evidence="1" key="1">
    <citation type="journal article" name="Sci. Data">
        <title>Chromosome-scale genome assembly of the sea louse Caligus rogercresseyi by SMRT sequencing and Hi-C analysis.</title>
        <authorList>
            <person name="Gallardo-Escarate C."/>
            <person name="Valenzuela-Munoz V."/>
            <person name="Nunez-Acuna G."/>
            <person name="Valenzuela-Miranda D."/>
            <person name="Goncalves A.T."/>
            <person name="Escobar-Sepulveda H."/>
            <person name="Liachko I."/>
            <person name="Nelson B."/>
            <person name="Roberts S."/>
            <person name="Warren W."/>
        </authorList>
    </citation>
    <scope>NUCLEOTIDE SEQUENCE</scope>
    <source>
        <tissue evidence="1">Whole tissue</tissue>
    </source>
</reference>
<evidence type="ECO:0000313" key="1">
    <source>
        <dbReference type="EMBL" id="QQP42170.1"/>
    </source>
</evidence>
<organism evidence="1 2">
    <name type="scientific">Caligus rogercresseyi</name>
    <name type="common">Sea louse</name>
    <dbReference type="NCBI Taxonomy" id="217165"/>
    <lineage>
        <taxon>Eukaryota</taxon>
        <taxon>Metazoa</taxon>
        <taxon>Ecdysozoa</taxon>
        <taxon>Arthropoda</taxon>
        <taxon>Crustacea</taxon>
        <taxon>Multicrustacea</taxon>
        <taxon>Hexanauplia</taxon>
        <taxon>Copepoda</taxon>
        <taxon>Siphonostomatoida</taxon>
        <taxon>Caligidae</taxon>
        <taxon>Caligus</taxon>
    </lineage>
</organism>
<evidence type="ECO:0000313" key="2">
    <source>
        <dbReference type="Proteomes" id="UP000595437"/>
    </source>
</evidence>
<protein>
    <submittedName>
        <fullName evidence="1">Uncharacterized protein</fullName>
    </submittedName>
</protein>
<accession>A0A7T8H294</accession>
<sequence length="76" mass="8544">MQEEFKASKTKERRLYTATNTLLRQESLRSSMSDVELQGGPGHGEVVSVETQLYYRNPILLYPSLAVLARNPSCSP</sequence>
<gene>
    <name evidence="1" type="ORF">FKW44_016751</name>
</gene>
<dbReference type="Proteomes" id="UP000595437">
    <property type="component" value="Chromosome 11"/>
</dbReference>